<reference evidence="3" key="1">
    <citation type="submission" date="2024-04" db="EMBL/GenBank/DDBJ databases">
        <title>Phylogenomic analyses of a clade within the roseobacter group suggest taxonomic reassignments of species of the genera Aestuariivita, Citreicella, Loktanella, Nautella, Pelagibaca, Ruegeria, Thalassobius, Thiobacimonas and Tropicibacter, and the proposal o.</title>
        <authorList>
            <person name="Jeon C.O."/>
        </authorList>
    </citation>
    <scope>NUCLEOTIDE SEQUENCE [LARGE SCALE GENOMIC DNA]</scope>
    <source>
        <strain evidence="3">BS5-3</strain>
    </source>
</reference>
<gene>
    <name evidence="2" type="ORF">AABB29_00190</name>
</gene>
<proteinExistence type="predicted"/>
<evidence type="ECO:0000313" key="3">
    <source>
        <dbReference type="Proteomes" id="UP001440612"/>
    </source>
</evidence>
<dbReference type="InterPro" id="IPR013024">
    <property type="entry name" value="GGCT-like"/>
</dbReference>
<dbReference type="Pfam" id="PF06094">
    <property type="entry name" value="GGACT"/>
    <property type="match status" value="1"/>
</dbReference>
<accession>A0ABZ2V3R9</accession>
<dbReference type="CDD" id="cd06661">
    <property type="entry name" value="GGCT_like"/>
    <property type="match status" value="1"/>
</dbReference>
<sequence>MTDPAFFGYGSLVNLATHDYANPVPATLKGWRRVWRTTRLREVAFLSVEPCTETTIRGIIAHVPGSDWAALDAREAAYQRRDVTNQTAHDRPTAVYQVAPTHLATQPEQPILRSYLDVVIQGYLHVFGEDGVAHFFETTHDWQPISDDRAAPQYPRHQTLSTDETALVDHYLNQCGLT</sequence>
<dbReference type="EMBL" id="CP150951">
    <property type="protein sequence ID" value="WZC49117.1"/>
    <property type="molecule type" value="Genomic_DNA"/>
</dbReference>
<evidence type="ECO:0000259" key="1">
    <source>
        <dbReference type="Pfam" id="PF06094"/>
    </source>
</evidence>
<dbReference type="Proteomes" id="UP001440612">
    <property type="component" value="Chromosome"/>
</dbReference>
<name>A0ABZ2V3R9_9RHOB</name>
<dbReference type="InterPro" id="IPR009288">
    <property type="entry name" value="AIG2-like_dom"/>
</dbReference>
<keyword evidence="3" id="KW-1185">Reference proteome</keyword>
<protein>
    <submittedName>
        <fullName evidence="2">Gamma-glutamylcyclotransferase family protein</fullName>
    </submittedName>
</protein>
<dbReference type="Gene3D" id="3.10.490.10">
    <property type="entry name" value="Gamma-glutamyl cyclotransferase-like"/>
    <property type="match status" value="1"/>
</dbReference>
<dbReference type="InterPro" id="IPR036568">
    <property type="entry name" value="GGCT-like_sf"/>
</dbReference>
<feature type="domain" description="Gamma-glutamylcyclotransferase AIG2-like" evidence="1">
    <location>
        <begin position="7"/>
        <end position="100"/>
    </location>
</feature>
<organism evidence="2 3">
    <name type="scientific">Yoonia phaeophyticola</name>
    <dbReference type="NCBI Taxonomy" id="3137369"/>
    <lineage>
        <taxon>Bacteria</taxon>
        <taxon>Pseudomonadati</taxon>
        <taxon>Pseudomonadota</taxon>
        <taxon>Alphaproteobacteria</taxon>
        <taxon>Rhodobacterales</taxon>
        <taxon>Paracoccaceae</taxon>
        <taxon>Yoonia</taxon>
    </lineage>
</organism>
<dbReference type="RefSeq" id="WP_341367228.1">
    <property type="nucleotide sequence ID" value="NZ_CP150951.2"/>
</dbReference>
<dbReference type="SUPFAM" id="SSF110857">
    <property type="entry name" value="Gamma-glutamyl cyclotransferase-like"/>
    <property type="match status" value="1"/>
</dbReference>
<evidence type="ECO:0000313" key="2">
    <source>
        <dbReference type="EMBL" id="WZC49117.1"/>
    </source>
</evidence>